<proteinExistence type="predicted"/>
<reference evidence="2 3" key="1">
    <citation type="journal article" date="2020" name="ISME J.">
        <title>Uncovering the hidden diversity of litter-decomposition mechanisms in mushroom-forming fungi.</title>
        <authorList>
            <person name="Floudas D."/>
            <person name="Bentzer J."/>
            <person name="Ahren D."/>
            <person name="Johansson T."/>
            <person name="Persson P."/>
            <person name="Tunlid A."/>
        </authorList>
    </citation>
    <scope>NUCLEOTIDE SEQUENCE [LARGE SCALE GENOMIC DNA]</scope>
    <source>
        <strain evidence="2 3">CBS 146.42</strain>
    </source>
</reference>
<dbReference type="OrthoDB" id="10601512at2759"/>
<evidence type="ECO:0000313" key="3">
    <source>
        <dbReference type="Proteomes" id="UP000559027"/>
    </source>
</evidence>
<feature type="compositionally biased region" description="Polar residues" evidence="1">
    <location>
        <begin position="198"/>
        <end position="216"/>
    </location>
</feature>
<evidence type="ECO:0000313" key="2">
    <source>
        <dbReference type="EMBL" id="KAF5347894.1"/>
    </source>
</evidence>
<evidence type="ECO:0000256" key="1">
    <source>
        <dbReference type="SAM" id="MobiDB-lite"/>
    </source>
</evidence>
<name>A0A8H5FSX9_9AGAR</name>
<dbReference type="AlphaFoldDB" id="A0A8H5FSX9"/>
<dbReference type="EMBL" id="JAACJO010000022">
    <property type="protein sequence ID" value="KAF5347894.1"/>
    <property type="molecule type" value="Genomic_DNA"/>
</dbReference>
<sequence length="310" mass="34001">MAEAISTSDIIDLVEVRAFTQPNKAAKSYYVRSVNGIMDLCSNPTLINESGFPEVFQAMYDPLENVFVGIHPWGGLYRVDNILPFWIMKRQDLDVEDCPHLHTYCDIVEDRWIKLHSKSTDSPPASYEYPSTPLPSTLFPSTPFPLLFPSTPYPSTPYPSTLLTTSPVPPLPSLSSSPVPLLPPLSLSPVPHLPLNNLVDNASARNGGSPDNSQASEGLGKRKRSHTPFSIGSIGTMNITINVKEEAEVNQESAKPQLKKLTDQAVQAGPEIIILTDSEDEVTLPKPPLKKRILPERKGRGKARKIGTVA</sequence>
<keyword evidence="3" id="KW-1185">Reference proteome</keyword>
<organism evidence="2 3">
    <name type="scientific">Leucocoprinus leucothites</name>
    <dbReference type="NCBI Taxonomy" id="201217"/>
    <lineage>
        <taxon>Eukaryota</taxon>
        <taxon>Fungi</taxon>
        <taxon>Dikarya</taxon>
        <taxon>Basidiomycota</taxon>
        <taxon>Agaricomycotina</taxon>
        <taxon>Agaricomycetes</taxon>
        <taxon>Agaricomycetidae</taxon>
        <taxon>Agaricales</taxon>
        <taxon>Agaricineae</taxon>
        <taxon>Agaricaceae</taxon>
        <taxon>Leucocoprinus</taxon>
    </lineage>
</organism>
<accession>A0A8H5FSX9</accession>
<feature type="region of interest" description="Disordered" evidence="1">
    <location>
        <begin position="198"/>
        <end position="231"/>
    </location>
</feature>
<dbReference type="Proteomes" id="UP000559027">
    <property type="component" value="Unassembled WGS sequence"/>
</dbReference>
<protein>
    <submittedName>
        <fullName evidence="2">Uncharacterized protein</fullName>
    </submittedName>
</protein>
<comment type="caution">
    <text evidence="2">The sequence shown here is derived from an EMBL/GenBank/DDBJ whole genome shotgun (WGS) entry which is preliminary data.</text>
</comment>
<gene>
    <name evidence="2" type="ORF">D9756_010195</name>
</gene>